<reference evidence="3 4" key="1">
    <citation type="journal article" date="2024" name="bioRxiv">
        <title>Comparative genomics of Cryptococcus and Kwoniella reveals pathogenesis evolution and contrasting karyotype dynamics via intercentromeric recombination or chromosome fusion.</title>
        <authorList>
            <person name="Coelho M.A."/>
            <person name="David-Palma M."/>
            <person name="Shea T."/>
            <person name="Bowers K."/>
            <person name="McGinley-Smith S."/>
            <person name="Mohammad A.W."/>
            <person name="Gnirke A."/>
            <person name="Yurkov A.M."/>
            <person name="Nowrousian M."/>
            <person name="Sun S."/>
            <person name="Cuomo C.A."/>
            <person name="Heitman J."/>
        </authorList>
    </citation>
    <scope>NUCLEOTIDE SEQUENCE [LARGE SCALE GENOMIC DNA]</scope>
    <source>
        <strain evidence="3 4">CBS 13917</strain>
    </source>
</reference>
<feature type="region of interest" description="Disordered" evidence="1">
    <location>
        <begin position="496"/>
        <end position="532"/>
    </location>
</feature>
<dbReference type="AlphaFoldDB" id="A0AAW0YFZ9"/>
<feature type="compositionally biased region" description="Basic residues" evidence="1">
    <location>
        <begin position="430"/>
        <end position="443"/>
    </location>
</feature>
<dbReference type="InterPro" id="IPR025451">
    <property type="entry name" value="DUF4211"/>
</dbReference>
<feature type="region of interest" description="Disordered" evidence="1">
    <location>
        <begin position="321"/>
        <end position="483"/>
    </location>
</feature>
<feature type="domain" description="DUF4211" evidence="2">
    <location>
        <begin position="532"/>
        <end position="665"/>
    </location>
</feature>
<feature type="compositionally biased region" description="Basic and acidic residues" evidence="1">
    <location>
        <begin position="752"/>
        <end position="765"/>
    </location>
</feature>
<proteinExistence type="predicted"/>
<feature type="region of interest" description="Disordered" evidence="1">
    <location>
        <begin position="1"/>
        <end position="267"/>
    </location>
</feature>
<evidence type="ECO:0000313" key="3">
    <source>
        <dbReference type="EMBL" id="KAK8845524.1"/>
    </source>
</evidence>
<comment type="caution">
    <text evidence="3">The sequence shown here is derived from an EMBL/GenBank/DDBJ whole genome shotgun (WGS) entry which is preliminary data.</text>
</comment>
<feature type="compositionally biased region" description="Basic and acidic residues" evidence="1">
    <location>
        <begin position="163"/>
        <end position="179"/>
    </location>
</feature>
<feature type="compositionally biased region" description="Acidic residues" evidence="1">
    <location>
        <begin position="79"/>
        <end position="92"/>
    </location>
</feature>
<keyword evidence="4" id="KW-1185">Reference proteome</keyword>
<name>A0AAW0YFZ9_9TREE</name>
<feature type="compositionally biased region" description="Basic and acidic residues" evidence="1">
    <location>
        <begin position="417"/>
        <end position="429"/>
    </location>
</feature>
<sequence length="824" mass="93865">MPSRQTTLFSHFDPVDDTAPGPSRPRPTQSRAPLFQHRSDSDSEGSDGMANIKLSPRKRMVVELPMSARRSLKRTVYDSDNEEEEEEEEIEDVDSRKRSSRRRPSPEKAKNAQDCQFRRLRRDEGDATDEDADEISISLNESTRDRTSPDYDAKSRSSITTARDIRKALEEERKQRVEDDKVDEEITTFPSPKATARRTGNRSPSIVPVTSTEGRISRRTLRNTQTDDEIIAIPTPPTSQYPKQVMTTARRQRPTKTSTRPRPLAFRRTPSVVEVEIRSMSPADLSAYKVWTLEDFKPAPSAERPVERTVSAQAAKSRLDPITEDVVPQGHGDIVLSDDDLAIVTDKDENDRQMERVTSAHSNKAKQPASSSVEVIIPSKCKGKKRQRPKVVSSSEGEDSEPIIAKPRTKPIARSRLPAEKSTARDRQGKNRKQGKLKKKKKIRDPDAAGADTEDEEDVLEDLKMDEPERFKSKTRLREKKETAFQRKIRKLKNQRLGIVESSSESSDSGASGKTYTSDSAPHSIGSSGSGEFIVEDDGKAGQVQLPHMFSLDSAQTPEFKFKVVFHYLVLLVVKGPSILPLKGANADYFMPQLQDLRRRMEGYNNFRVRSQVWRSNLVAALQKYPNFEVEELDFPEPGCDACHMGGRLSKFRVSLTGYPYDRDRHEPLVSSSEEESSDSQSSAASSIKPTKLPRSLLMARAEVFHEISHWEDRIHFRIRKHYRDLLRAKYKPVPSDSELSSSEDDPESDPEEVRERKQDREKRRAATQARLVRLKQKPLPENHKDVDQVTDWMDRIGLQNREFRWLEDLVERSGRLEHDRSTD</sequence>
<feature type="compositionally biased region" description="Polar residues" evidence="1">
    <location>
        <begin position="514"/>
        <end position="527"/>
    </location>
</feature>
<evidence type="ECO:0000256" key="1">
    <source>
        <dbReference type="SAM" id="MobiDB-lite"/>
    </source>
</evidence>
<feature type="compositionally biased region" description="Polar residues" evidence="1">
    <location>
        <begin position="240"/>
        <end position="260"/>
    </location>
</feature>
<evidence type="ECO:0000259" key="2">
    <source>
        <dbReference type="Pfam" id="PF13926"/>
    </source>
</evidence>
<feature type="compositionally biased region" description="Basic and acidic residues" evidence="1">
    <location>
        <begin position="142"/>
        <end position="155"/>
    </location>
</feature>
<protein>
    <recommendedName>
        <fullName evidence="2">DUF4211 domain-containing protein</fullName>
    </recommendedName>
</protein>
<evidence type="ECO:0000313" key="4">
    <source>
        <dbReference type="Proteomes" id="UP001388673"/>
    </source>
</evidence>
<feature type="compositionally biased region" description="Basic and acidic residues" evidence="1">
    <location>
        <begin position="461"/>
        <end position="472"/>
    </location>
</feature>
<gene>
    <name evidence="3" type="ORF">IAR55_006239</name>
</gene>
<dbReference type="GeneID" id="92183497"/>
<feature type="compositionally biased region" description="Acidic residues" evidence="1">
    <location>
        <begin position="742"/>
        <end position="751"/>
    </location>
</feature>
<feature type="compositionally biased region" description="Basic and acidic residues" evidence="1">
    <location>
        <begin position="345"/>
        <end position="355"/>
    </location>
</feature>
<accession>A0AAW0YFZ9</accession>
<dbReference type="KEGG" id="kne:92183497"/>
<feature type="region of interest" description="Disordered" evidence="1">
    <location>
        <begin position="734"/>
        <end position="787"/>
    </location>
</feature>
<dbReference type="Pfam" id="PF13926">
    <property type="entry name" value="DUF4211"/>
    <property type="match status" value="1"/>
</dbReference>
<organism evidence="3 4">
    <name type="scientific">Kwoniella newhampshirensis</name>
    <dbReference type="NCBI Taxonomy" id="1651941"/>
    <lineage>
        <taxon>Eukaryota</taxon>
        <taxon>Fungi</taxon>
        <taxon>Dikarya</taxon>
        <taxon>Basidiomycota</taxon>
        <taxon>Agaricomycotina</taxon>
        <taxon>Tremellomycetes</taxon>
        <taxon>Tremellales</taxon>
        <taxon>Cryptococcaceae</taxon>
        <taxon>Kwoniella</taxon>
    </lineage>
</organism>
<feature type="compositionally biased region" description="Polar residues" evidence="1">
    <location>
        <begin position="201"/>
        <end position="214"/>
    </location>
</feature>
<feature type="compositionally biased region" description="Low complexity" evidence="1">
    <location>
        <begin position="501"/>
        <end position="513"/>
    </location>
</feature>
<dbReference type="EMBL" id="JBCAWK010000012">
    <property type="protein sequence ID" value="KAK8845524.1"/>
    <property type="molecule type" value="Genomic_DNA"/>
</dbReference>
<dbReference type="RefSeq" id="XP_066800332.1">
    <property type="nucleotide sequence ID" value="XM_066949324.1"/>
</dbReference>
<dbReference type="Proteomes" id="UP001388673">
    <property type="component" value="Unassembled WGS sequence"/>
</dbReference>
<feature type="region of interest" description="Disordered" evidence="1">
    <location>
        <begin position="665"/>
        <end position="689"/>
    </location>
</feature>